<reference evidence="1 2" key="1">
    <citation type="submission" date="2019-02" db="EMBL/GenBank/DDBJ databases">
        <title>Planctomycetal bacteria perform biofilm scaping via a novel small molecule.</title>
        <authorList>
            <person name="Jeske O."/>
            <person name="Boedeker C."/>
            <person name="Wiegand S."/>
            <person name="Breitling P."/>
            <person name="Kallscheuer N."/>
            <person name="Jogler M."/>
            <person name="Rohde M."/>
            <person name="Petersen J."/>
            <person name="Medema M.H."/>
            <person name="Surup F."/>
            <person name="Jogler C."/>
        </authorList>
    </citation>
    <scope>NUCLEOTIDE SEQUENCE [LARGE SCALE GENOMIC DNA]</scope>
    <source>
        <strain evidence="1 2">Mal15</strain>
    </source>
</reference>
<dbReference type="EMBL" id="CP036264">
    <property type="protein sequence ID" value="QEG00449.1"/>
    <property type="molecule type" value="Genomic_DNA"/>
</dbReference>
<evidence type="ECO:0000313" key="1">
    <source>
        <dbReference type="EMBL" id="QEG00449.1"/>
    </source>
</evidence>
<dbReference type="KEGG" id="smam:Mal15_45190"/>
<evidence type="ECO:0000313" key="2">
    <source>
        <dbReference type="Proteomes" id="UP000321353"/>
    </source>
</evidence>
<name>A0A5B9MH59_9BACT</name>
<dbReference type="RefSeq" id="WP_147869692.1">
    <property type="nucleotide sequence ID" value="NZ_CP036264.1"/>
</dbReference>
<sequence length="86" mass="10347">MKKHEWREKTEEGETRLVTAMRHGGKWKLQSRLKSESEWTQFPVIELEDLESLREVLWNKYQRNRVPHDQVMEVDALIEAAKERGN</sequence>
<gene>
    <name evidence="1" type="ORF">Mal15_45190</name>
</gene>
<protein>
    <submittedName>
        <fullName evidence="1">Uncharacterized protein</fullName>
    </submittedName>
</protein>
<dbReference type="AlphaFoldDB" id="A0A5B9MH59"/>
<keyword evidence="2" id="KW-1185">Reference proteome</keyword>
<dbReference type="Proteomes" id="UP000321353">
    <property type="component" value="Chromosome"/>
</dbReference>
<proteinExistence type="predicted"/>
<accession>A0A5B9MH59</accession>
<organism evidence="1 2">
    <name type="scientific">Stieleria maiorica</name>
    <dbReference type="NCBI Taxonomy" id="2795974"/>
    <lineage>
        <taxon>Bacteria</taxon>
        <taxon>Pseudomonadati</taxon>
        <taxon>Planctomycetota</taxon>
        <taxon>Planctomycetia</taxon>
        <taxon>Pirellulales</taxon>
        <taxon>Pirellulaceae</taxon>
        <taxon>Stieleria</taxon>
    </lineage>
</organism>